<keyword evidence="5 16" id="KW-0107">Calcium channel</keyword>
<protein>
    <recommendedName>
        <fullName evidence="16">Inositol 1,4,5-trisphosphate receptor</fullName>
    </recommendedName>
</protein>
<keyword evidence="6 16" id="KW-0812">Transmembrane</keyword>
<reference evidence="19 20" key="1">
    <citation type="submission" date="2020-08" db="EMBL/GenBank/DDBJ databases">
        <authorList>
            <person name="Hejnol A."/>
        </authorList>
    </citation>
    <scope>NUCLEOTIDE SEQUENCE [LARGE SCALE GENOMIC DNA]</scope>
</reference>
<evidence type="ECO:0000259" key="18">
    <source>
        <dbReference type="PROSITE" id="PS50919"/>
    </source>
</evidence>
<evidence type="ECO:0000256" key="8">
    <source>
        <dbReference type="ARBA" id="ARBA00022824"/>
    </source>
</evidence>
<accession>A0A7I8VPP3</accession>
<keyword evidence="12 16" id="KW-0472">Membrane</keyword>
<feature type="coiled-coil region" evidence="17">
    <location>
        <begin position="1623"/>
        <end position="1650"/>
    </location>
</feature>
<keyword evidence="7" id="KW-0677">Repeat</keyword>
<evidence type="ECO:0000256" key="13">
    <source>
        <dbReference type="ARBA" id="ARBA00023170"/>
    </source>
</evidence>
<evidence type="ECO:0000313" key="20">
    <source>
        <dbReference type="Proteomes" id="UP000549394"/>
    </source>
</evidence>
<keyword evidence="8 16" id="KW-0256">Endoplasmic reticulum</keyword>
<evidence type="ECO:0000256" key="14">
    <source>
        <dbReference type="ARBA" id="ARBA00023286"/>
    </source>
</evidence>
<comment type="similarity">
    <text evidence="2 16">Belongs to the InsP3 receptor family.</text>
</comment>
<evidence type="ECO:0000256" key="2">
    <source>
        <dbReference type="ARBA" id="ARBA00009453"/>
    </source>
</evidence>
<dbReference type="CDD" id="cd23280">
    <property type="entry name" value="beta-trefoil_MIR_itr-1-like"/>
    <property type="match status" value="1"/>
</dbReference>
<evidence type="ECO:0000256" key="11">
    <source>
        <dbReference type="ARBA" id="ARBA00023065"/>
    </source>
</evidence>
<dbReference type="InterPro" id="IPR014821">
    <property type="entry name" value="Ins145_P3_rcpt"/>
</dbReference>
<keyword evidence="11 16" id="KW-0406">Ion transport</keyword>
<evidence type="ECO:0000256" key="12">
    <source>
        <dbReference type="ARBA" id="ARBA00023136"/>
    </source>
</evidence>
<feature type="transmembrane region" description="Helical" evidence="16">
    <location>
        <begin position="2168"/>
        <end position="2190"/>
    </location>
</feature>
<dbReference type="InterPro" id="IPR016024">
    <property type="entry name" value="ARM-type_fold"/>
</dbReference>
<comment type="subunit">
    <text evidence="16">Homotetramer.</text>
</comment>
<comment type="domain">
    <text evidence="16">The receptor contains a calcium channel in its C-terminal extremity. Its large N-terminal cytoplasmic region has the ligand-binding site in the N-terminus and modulatory sites in the middle portion immediately upstream of the channel region.</text>
</comment>
<dbReference type="PROSITE" id="PS50919">
    <property type="entry name" value="MIR"/>
    <property type="match status" value="1"/>
</dbReference>
<dbReference type="SMART" id="SM00472">
    <property type="entry name" value="MIR"/>
    <property type="match status" value="3"/>
</dbReference>
<comment type="function">
    <text evidence="16">Receptor for inositol 1,4,5-trisphosphate, a second messenger that mediates the release of intracellular calcium.</text>
</comment>
<gene>
    <name evidence="19" type="ORF">DGYR_LOCUS6686</name>
</gene>
<keyword evidence="10 16" id="KW-1133">Transmembrane helix</keyword>
<dbReference type="PANTHER" id="PTHR13715:SF99">
    <property type="entry name" value="INOSITOL 1,4,5-TRISPHOSPHATE RECEPTOR-LIKE PROTEIN A"/>
    <property type="match status" value="1"/>
</dbReference>
<keyword evidence="14 16" id="KW-1071">Ligand-gated ion channel</keyword>
<dbReference type="InterPro" id="IPR013662">
    <property type="entry name" value="RIH_assoc-dom"/>
</dbReference>
<dbReference type="Pfam" id="PF01365">
    <property type="entry name" value="RYDR_ITPR"/>
    <property type="match status" value="1"/>
</dbReference>
<feature type="transmembrane region" description="Helical" evidence="16">
    <location>
        <begin position="2033"/>
        <end position="2053"/>
    </location>
</feature>
<sequence length="2408" mass="278470">MTEVFNLYGFEEEETKSSDIYMAFGDYVCLYCDQTNGYVYSDRTRTNGSGLFTYHNQEKDCPQGLDNIQAITFQLFTPNRYKFNKKYRKLKAEGETDKVLASARIGANAETKDNLLDQQRVKGKLIKYGEIVQLRHAFSSKFIHVSKTDNSTIEKNRMLVTLEDYNAKTAQFRILPRCKVKTEGDKVEFKDEILFESVKMYGSYLHVSYLHNIDNFTRGSEVNLGVDYTYFSIKLHFRPSEKNEKYLRGGDIVRFYHKDLEAYLCAEGVFGESEGEDVHFRVRSMDQLDYRTLYPPISGIVYWQIENVNCTVSGEGLKWEEQIRLRHSSTRKYLMVSEEKKASLTDNSNDSRTIFVFHNLGETCYTEEIEKTDTIRIEHVVTGFWLHGQTGDFYERQTIKTEGVSLASLSWDNADLIRATATDLALYPDAFVIQDIQDKDIQNFNYVAGLIPFFRDIAEQRRKHAVWKMKDQKFLCEALTELENFLIVDGQPSKNRQKLLRNTKLLDLLVKILKFPYEGMKDAKHLLAIFVQIYNVLRVYTEGKSKKNSIYCARYIDIFTEHLSLEGEISETACLVLINLFRDNRKIIDRIDKERIIHFIALLHKDKNHRMLELLGTLSVCNEIAMTKNQNLIAEQLFVVHKSSMFHLSTSQDINEPYTDFLYVSVDDSKTWIALHKFLFKSSNEYDERKYSFLQQQLKLYKELCYGINSYTINIVTKTKGLFTWETAFVGLKSEIIPDALRAIICDLLIDLFVDLGGNDNMILLESNNFVYDEVHMDSAYIDSSKVAKDMDSDFPSLHVWIRQFFKHYYYLTANQCGRSLLIEKVLRLVTYLIMYGFMGSNEDINELMEPVLSIVSGFCDKPFAPDNRNYYSRYTRGVVYEYQLYKRYEKCKETDAIVSAKIQGLELLELLLTSQFNGKVKFLIALFKDTENKIKNGAHRHKLKPLLENSFDANQFWEKSYLRKAASDVIRKIDKQNNFLESKLPKILLDLTKYEADDLLIKSLSVLNRFYSSKFNLFDTTSRSLVLCSVHSTTLHREVLVSVLRLKHLFQSQLNEENSKEIVKILLRYKEICHEVDNEHVPFKIGQNILVNNGVLTDVKNIITQEVDKSFEIQHNLATMTIRAALTCLRYMTNRNEYVQSYVFAKLEDILKCSYNGSELALLISEVFKNNLLHCLRITPNQISKIIKMTANNQERAPEFLLLLSNLVKDEMSGIVVSRNKLIVAQVLMENYQKVAYTMEWKAKKSSAVESGADELTHNEKFWKHIMAILTIINRLIDNLDLSIFTESEFSSSTPIKRHLSPPNSEAVSEIYNSEQGPSDVFNYLFNGGFELLQSFISKFYKAKTALPIEQRVIRKLTESFQTLYGVIMNEAKKVSHLLDYCTFLQILLVKTGHDPTVLSNCNSDEEKFNEMLLKFTNNLMVFVEGRNTVQDQLGLNRVEAYNHPDLVMYLPLGSEFQEHVMLFRKHGSKKGAFVQYAQAQKLIEYLKITGKKYITIAPKEIEVLDKRCLQILRAIVYNEILLLTGNWGERKEEFRENLDKIRSIQLVFCQFGIVPCLICLLSRQSDQIRKEVLALIDVLLFNAPKEVQDEILKYFESTKEEPIFFVLRNYLSFGSTVIKERRAMEKQLAEREKKLKTVERKKVLTKEEEMEERKTIEKHLVKMALRKNSLPLISFTRSVLADHVLKGYKKEIKEIDTEEGGFYVPAASLNQTPNNLSKFKEDGTIALVLRVLAGMCDGQYIPLQSYLCEQPDNITSINIVAEVAQFLGIVYSRINDQTIKLVTQLITCLREMCQGYQPNRAVILNNKVIDFTNYILRMSVFKNCNPLDVIRLRQEIASLITALTEESSPEAFVLSMDISDRIDLHAIKRVICQSHMLRVQEKPNYLELVGDNITPVKNLKRDPEIDDSLKECSFLFTLVLARFFDIDTSSESRLNIDEQEKAILEVYKGSCQSVEIIKDDHIQKVHFRVKNMGLLREDLKEDIKWNIDRSSPSGKLRDLISWTKDILADISYQKKLLNNKFLKFVAKISPFWQYLIILVSLTLNIIMLISWEAPERSTESIPVVPNLTTIPTTEFQSSVSYSVSTNTNPVITTRGGTTIPTTEDILIAKEVNNIFNNSNGTFSSTIDYFTTESYTTATNATPPITYTFANENENQKKEDTSKGSRIIVKMISGQTLLYIIFAACSALGTYYYGYFFAVHLLLIVQGNQLLLGIIRAVTMNGKSLVWVAILGLVTMYLFALAVFAFFREAFDIEEEVYCDTLAKCSYTVLRYGLIGNYDEGFYHHVHFEHNMWSYVNYFIYLDETAENDYSAIDLYVVRMLESENLEFFPTDRALCLANLDEDSKESKLDNVIKAITDIRNDQIQQEMKERRHDKRLRIIKWQELYSRNKQSSITSSSRSEKGTSDV</sequence>
<organism evidence="19 20">
    <name type="scientific">Dimorphilus gyrociliatus</name>
    <dbReference type="NCBI Taxonomy" id="2664684"/>
    <lineage>
        <taxon>Eukaryota</taxon>
        <taxon>Metazoa</taxon>
        <taxon>Spiralia</taxon>
        <taxon>Lophotrochozoa</taxon>
        <taxon>Annelida</taxon>
        <taxon>Polychaeta</taxon>
        <taxon>Polychaeta incertae sedis</taxon>
        <taxon>Dinophilidae</taxon>
        <taxon>Dimorphilus</taxon>
    </lineage>
</organism>
<keyword evidence="9 16" id="KW-0106">Calcium</keyword>
<comment type="subcellular location">
    <subcellularLocation>
        <location evidence="1 16">Endoplasmic reticulum membrane</location>
        <topology evidence="1 16">Multi-pass membrane protein</topology>
    </subcellularLocation>
</comment>
<evidence type="ECO:0000256" key="16">
    <source>
        <dbReference type="RuleBase" id="RU368044"/>
    </source>
</evidence>
<dbReference type="InterPro" id="IPR015925">
    <property type="entry name" value="Ryanodine_IP3_receptor"/>
</dbReference>
<keyword evidence="15 16" id="KW-0407">Ion channel</keyword>
<dbReference type="SUPFAM" id="SSF48371">
    <property type="entry name" value="ARM repeat"/>
    <property type="match status" value="1"/>
</dbReference>
<keyword evidence="4 16" id="KW-0109">Calcium transport</keyword>
<dbReference type="Proteomes" id="UP000549394">
    <property type="component" value="Unassembled WGS sequence"/>
</dbReference>
<comment type="caution">
    <text evidence="16">Lacks conserved residue(s) required for the propagation of feature annotation.</text>
</comment>
<dbReference type="OrthoDB" id="300855at2759"/>
<evidence type="ECO:0000313" key="19">
    <source>
        <dbReference type="EMBL" id="CAD5118285.1"/>
    </source>
</evidence>
<dbReference type="Gene3D" id="2.80.10.50">
    <property type="match status" value="2"/>
</dbReference>
<dbReference type="InterPro" id="IPR000699">
    <property type="entry name" value="RIH_dom"/>
</dbReference>
<feature type="transmembrane region" description="Helical" evidence="16">
    <location>
        <begin position="2226"/>
        <end position="2248"/>
    </location>
</feature>
<dbReference type="Gene3D" id="1.25.10.30">
    <property type="entry name" value="IP3 receptor type 1 binding core, RIH domain"/>
    <property type="match status" value="1"/>
</dbReference>
<dbReference type="PRINTS" id="PR00779">
    <property type="entry name" value="INSP3RECEPTR"/>
</dbReference>
<dbReference type="InterPro" id="IPR016093">
    <property type="entry name" value="MIR_motif"/>
</dbReference>
<evidence type="ECO:0000256" key="7">
    <source>
        <dbReference type="ARBA" id="ARBA00022737"/>
    </source>
</evidence>
<keyword evidence="3 16" id="KW-0813">Transport</keyword>
<keyword evidence="20" id="KW-1185">Reference proteome</keyword>
<dbReference type="GO" id="GO:0005789">
    <property type="term" value="C:endoplasmic reticulum membrane"/>
    <property type="evidence" value="ECO:0007669"/>
    <property type="project" value="UniProtKB-SubCell"/>
</dbReference>
<evidence type="ECO:0000256" key="17">
    <source>
        <dbReference type="SAM" id="Coils"/>
    </source>
</evidence>
<evidence type="ECO:0000256" key="15">
    <source>
        <dbReference type="ARBA" id="ARBA00023303"/>
    </source>
</evidence>
<keyword evidence="17" id="KW-0175">Coiled coil</keyword>
<evidence type="ECO:0000256" key="1">
    <source>
        <dbReference type="ARBA" id="ARBA00004477"/>
    </source>
</evidence>
<comment type="caution">
    <text evidence="19">The sequence shown here is derived from an EMBL/GenBank/DDBJ whole genome shotgun (WGS) entry which is preliminary data.</text>
</comment>
<dbReference type="Pfam" id="PF08454">
    <property type="entry name" value="RIH_assoc"/>
    <property type="match status" value="1"/>
</dbReference>
<evidence type="ECO:0000256" key="3">
    <source>
        <dbReference type="ARBA" id="ARBA00022448"/>
    </source>
</evidence>
<dbReference type="PANTHER" id="PTHR13715">
    <property type="entry name" value="RYANODINE RECEPTOR AND IP3 RECEPTOR"/>
    <property type="match status" value="1"/>
</dbReference>
<evidence type="ECO:0000256" key="6">
    <source>
        <dbReference type="ARBA" id="ARBA00022692"/>
    </source>
</evidence>
<feature type="domain" description="MIR" evidence="18">
    <location>
        <begin position="123"/>
        <end position="177"/>
    </location>
</feature>
<dbReference type="GO" id="GO:0051209">
    <property type="term" value="P:release of sequestered calcium ion into cytosol"/>
    <property type="evidence" value="ECO:0007669"/>
    <property type="project" value="UniProtKB-UniRule"/>
</dbReference>
<dbReference type="SUPFAM" id="SSF82109">
    <property type="entry name" value="MIR domain"/>
    <property type="match status" value="1"/>
</dbReference>
<dbReference type="InterPro" id="IPR035910">
    <property type="entry name" value="RyR/IP3R_RIH_dom_sf"/>
</dbReference>
<evidence type="ECO:0000256" key="4">
    <source>
        <dbReference type="ARBA" id="ARBA00022568"/>
    </source>
</evidence>
<dbReference type="SUPFAM" id="SSF100909">
    <property type="entry name" value="IP3 receptor type 1 binding core, domain 2"/>
    <property type="match status" value="1"/>
</dbReference>
<name>A0A7I8VPP3_9ANNE</name>
<dbReference type="GO" id="GO:0005220">
    <property type="term" value="F:inositol 1,4,5-trisphosphate-gated calcium channel activity"/>
    <property type="evidence" value="ECO:0007669"/>
    <property type="project" value="UniProtKB-UniRule"/>
</dbReference>
<dbReference type="EMBL" id="CAJFCJ010000008">
    <property type="protein sequence ID" value="CAD5118285.1"/>
    <property type="molecule type" value="Genomic_DNA"/>
</dbReference>
<dbReference type="Pfam" id="PF08709">
    <property type="entry name" value="Ins145_P3_rec"/>
    <property type="match status" value="1"/>
</dbReference>
<dbReference type="InterPro" id="IPR000493">
    <property type="entry name" value="InsP3_rcpt"/>
</dbReference>
<evidence type="ECO:0000256" key="5">
    <source>
        <dbReference type="ARBA" id="ARBA00022673"/>
    </source>
</evidence>
<evidence type="ECO:0000256" key="9">
    <source>
        <dbReference type="ARBA" id="ARBA00022837"/>
    </source>
</evidence>
<dbReference type="InterPro" id="IPR036300">
    <property type="entry name" value="MIR_dom_sf"/>
</dbReference>
<proteinExistence type="inferred from homology"/>
<evidence type="ECO:0000256" key="10">
    <source>
        <dbReference type="ARBA" id="ARBA00022989"/>
    </source>
</evidence>
<dbReference type="Pfam" id="PF02815">
    <property type="entry name" value="MIR"/>
    <property type="match status" value="1"/>
</dbReference>
<dbReference type="GO" id="GO:0070679">
    <property type="term" value="F:inositol 1,4,5 trisphosphate binding"/>
    <property type="evidence" value="ECO:0007669"/>
    <property type="project" value="UniProtKB-UniRule"/>
</dbReference>
<keyword evidence="13 16" id="KW-0675">Receptor</keyword>